<keyword evidence="4" id="KW-1185">Reference proteome</keyword>
<dbReference type="PANTHER" id="PTHR10566">
    <property type="entry name" value="CHAPERONE-ACTIVITY OF BC1 COMPLEX CABC1 -RELATED"/>
    <property type="match status" value="1"/>
</dbReference>
<dbReference type="GO" id="GO:0009507">
    <property type="term" value="C:chloroplast"/>
    <property type="evidence" value="ECO:0007669"/>
    <property type="project" value="TreeGrafter"/>
</dbReference>
<feature type="domain" description="ABC1 atypical kinase-like" evidence="2">
    <location>
        <begin position="24"/>
        <end position="71"/>
    </location>
</feature>
<accession>A0A8X7VTH3</accession>
<organism evidence="3 4">
    <name type="scientific">Brassica carinata</name>
    <name type="common">Ethiopian mustard</name>
    <name type="synonym">Abyssinian cabbage</name>
    <dbReference type="NCBI Taxonomy" id="52824"/>
    <lineage>
        <taxon>Eukaryota</taxon>
        <taxon>Viridiplantae</taxon>
        <taxon>Streptophyta</taxon>
        <taxon>Embryophyta</taxon>
        <taxon>Tracheophyta</taxon>
        <taxon>Spermatophyta</taxon>
        <taxon>Magnoliopsida</taxon>
        <taxon>eudicotyledons</taxon>
        <taxon>Gunneridae</taxon>
        <taxon>Pentapetalae</taxon>
        <taxon>rosids</taxon>
        <taxon>malvids</taxon>
        <taxon>Brassicales</taxon>
        <taxon>Brassicaceae</taxon>
        <taxon>Brassiceae</taxon>
        <taxon>Brassica</taxon>
    </lineage>
</organism>
<dbReference type="InterPro" id="IPR050154">
    <property type="entry name" value="UbiB_kinase"/>
</dbReference>
<reference evidence="3 4" key="1">
    <citation type="submission" date="2020-02" db="EMBL/GenBank/DDBJ databases">
        <authorList>
            <person name="Ma Q."/>
            <person name="Huang Y."/>
            <person name="Song X."/>
            <person name="Pei D."/>
        </authorList>
    </citation>
    <scope>NUCLEOTIDE SEQUENCE [LARGE SCALE GENOMIC DNA]</scope>
    <source>
        <strain evidence="3">Sxm20200214</strain>
        <tissue evidence="3">Leaf</tissue>
    </source>
</reference>
<evidence type="ECO:0000256" key="1">
    <source>
        <dbReference type="ARBA" id="ARBA00009670"/>
    </source>
</evidence>
<comment type="caution">
    <text evidence="3">The sequence shown here is derived from an EMBL/GenBank/DDBJ whole genome shotgun (WGS) entry which is preliminary data.</text>
</comment>
<dbReference type="Proteomes" id="UP000886595">
    <property type="component" value="Unassembled WGS sequence"/>
</dbReference>
<dbReference type="EMBL" id="JAAMPC010000004">
    <property type="protein sequence ID" value="KAG2317286.1"/>
    <property type="molecule type" value="Genomic_DNA"/>
</dbReference>
<dbReference type="OrthoDB" id="1931925at2759"/>
<dbReference type="InterPro" id="IPR004147">
    <property type="entry name" value="ABC1_dom"/>
</dbReference>
<name>A0A8X7VTH3_BRACI</name>
<evidence type="ECO:0000313" key="3">
    <source>
        <dbReference type="EMBL" id="KAG2317286.1"/>
    </source>
</evidence>
<evidence type="ECO:0000259" key="2">
    <source>
        <dbReference type="Pfam" id="PF03109"/>
    </source>
</evidence>
<gene>
    <name evidence="3" type="ORF">Bca52824_020408</name>
</gene>
<sequence length="258" mass="28262">MRPDILSPAAMTELQKLCGKQWLLFEEEIGKPWQEIYSELSPSPIAAASLGQVYKGRLEENGDLVAVKVQRFFCNHGLVTKLPDDQKYGMIEAIKNLINRDYDVIVKNFVKLGFIPDGVNLAPILHVLAKVLDQALEVMTGLLKRGAAFSHHNVSHKAKEDPEYLIPRRSISLHSPKYPSGIANGSCKAWDLLLEPSLFDLALLNHEEDVELVESAGLEGGVSNSSAGSISSNFVKVTSTSIVGTIGIATTILTKHFQ</sequence>
<dbReference type="AlphaFoldDB" id="A0A8X7VTH3"/>
<dbReference type="Pfam" id="PF03109">
    <property type="entry name" value="ABC1"/>
    <property type="match status" value="1"/>
</dbReference>
<dbReference type="PANTHER" id="PTHR10566:SF117">
    <property type="entry name" value="UNUSUAL PROTEIN KINASE-RELATED"/>
    <property type="match status" value="1"/>
</dbReference>
<protein>
    <recommendedName>
        <fullName evidence="2">ABC1 atypical kinase-like domain-containing protein</fullName>
    </recommendedName>
</protein>
<proteinExistence type="inferred from homology"/>
<evidence type="ECO:0000313" key="4">
    <source>
        <dbReference type="Proteomes" id="UP000886595"/>
    </source>
</evidence>
<comment type="similarity">
    <text evidence="1">Belongs to the protein kinase superfamily. ADCK protein kinase family.</text>
</comment>